<dbReference type="Pfam" id="PF03055">
    <property type="entry name" value="RPE65"/>
    <property type="match status" value="1"/>
</dbReference>
<evidence type="ECO:0000256" key="2">
    <source>
        <dbReference type="ARBA" id="ARBA00022723"/>
    </source>
</evidence>
<feature type="binding site" evidence="5">
    <location>
        <position position="441"/>
    </location>
    <ligand>
        <name>Fe cation</name>
        <dbReference type="ChEBI" id="CHEBI:24875"/>
        <note>catalytic</note>
    </ligand>
</feature>
<dbReference type="GO" id="GO:0016121">
    <property type="term" value="P:carotene catabolic process"/>
    <property type="evidence" value="ECO:0007669"/>
    <property type="project" value="TreeGrafter"/>
</dbReference>
<evidence type="ECO:0000256" key="4">
    <source>
        <dbReference type="ARBA" id="ARBA00023004"/>
    </source>
</evidence>
<protein>
    <recommendedName>
        <fullName evidence="7">Carotenoid oxygenase</fullName>
    </recommendedName>
</protein>
<comment type="similarity">
    <text evidence="1">Belongs to the carotenoid oxygenase family.</text>
</comment>
<proteinExistence type="inferred from homology"/>
<evidence type="ECO:0000256" key="1">
    <source>
        <dbReference type="ARBA" id="ARBA00006787"/>
    </source>
</evidence>
<dbReference type="AlphaFoldDB" id="A0A7S4ER81"/>
<evidence type="ECO:0008006" key="7">
    <source>
        <dbReference type="Google" id="ProtNLM"/>
    </source>
</evidence>
<feature type="binding site" evidence="5">
    <location>
        <position position="314"/>
    </location>
    <ligand>
        <name>Fe cation</name>
        <dbReference type="ChEBI" id="CHEBI:24875"/>
        <note>catalytic</note>
    </ligand>
</feature>
<evidence type="ECO:0000256" key="5">
    <source>
        <dbReference type="PIRSR" id="PIRSR604294-1"/>
    </source>
</evidence>
<reference evidence="6" key="1">
    <citation type="submission" date="2021-01" db="EMBL/GenBank/DDBJ databases">
        <authorList>
            <person name="Corre E."/>
            <person name="Pelletier E."/>
            <person name="Niang G."/>
            <person name="Scheremetjew M."/>
            <person name="Finn R."/>
            <person name="Kale V."/>
            <person name="Holt S."/>
            <person name="Cochrane G."/>
            <person name="Meng A."/>
            <person name="Brown T."/>
            <person name="Cohen L."/>
        </authorList>
    </citation>
    <scope>NUCLEOTIDE SEQUENCE</scope>
    <source>
        <strain evidence="6">10249 10 AB</strain>
    </source>
</reference>
<feature type="binding site" evidence="5">
    <location>
        <position position="369"/>
    </location>
    <ligand>
        <name>Fe cation</name>
        <dbReference type="ChEBI" id="CHEBI:24875"/>
        <note>catalytic</note>
    </ligand>
</feature>
<comment type="cofactor">
    <cofactor evidence="5">
        <name>Fe(2+)</name>
        <dbReference type="ChEBI" id="CHEBI:29033"/>
    </cofactor>
    <text evidence="5">Binds 1 Fe(2+) ion per subunit.</text>
</comment>
<accession>A0A7S4ER81</accession>
<keyword evidence="2 5" id="KW-0479">Metal-binding</keyword>
<evidence type="ECO:0000256" key="3">
    <source>
        <dbReference type="ARBA" id="ARBA00023002"/>
    </source>
</evidence>
<feature type="binding site" evidence="5">
    <location>
        <position position="641"/>
    </location>
    <ligand>
        <name>Fe cation</name>
        <dbReference type="ChEBI" id="CHEBI:24875"/>
        <note>catalytic</note>
    </ligand>
</feature>
<dbReference type="InterPro" id="IPR004294">
    <property type="entry name" value="Carotenoid_Oase"/>
</dbReference>
<gene>
    <name evidence="6" type="ORF">PAUS00366_LOCUS22589</name>
</gene>
<keyword evidence="4 5" id="KW-0408">Iron</keyword>
<dbReference type="GO" id="GO:0010436">
    <property type="term" value="F:carotenoid dioxygenase activity"/>
    <property type="evidence" value="ECO:0007669"/>
    <property type="project" value="TreeGrafter"/>
</dbReference>
<evidence type="ECO:0000313" key="6">
    <source>
        <dbReference type="EMBL" id="CAE0729804.1"/>
    </source>
</evidence>
<dbReference type="PANTHER" id="PTHR10543">
    <property type="entry name" value="BETA-CAROTENE DIOXYGENASE"/>
    <property type="match status" value="1"/>
</dbReference>
<name>A0A7S4ER81_9STRA</name>
<sequence length="650" mass="73160">MSLFFEKTRTYSYRNEHTKVAALTTLLGILLGTTSFAFSVLPISDRYLSSSLRSQYHRHESTTKIRSTNENVDMDMGIGINTANSGVTFVKEDDSVPLSASSFSTPEERAQKAKETWSTTALQPTPNTHQIISLSDDDVVVHNSKLFDEFKSVKGTYYINGLANCQIGSRLIHPFEAHGYCKSLVFDGNGDITYTSKIIETPLTTKELGEDRIVNRGVMSTVADIGTAWGMLQSAFSSRERDTANLVADLWPLPHDHKGSNEVDGAIDPVLIVCTDNGEPYALDPKTLEMKGRLSEYIPKLSAVLPPGIKCLAHTRYDEDRNTFIMCLNEMVVPGENFMGNSTFTFLEFDEKFDIVSKKEYTTRFMVCHDWVITPNYYVIPKNPAYLKWDNIMKFTLGQTVGTSVFAMEEETNGEFILIPRHNSEEPVREVESDAFFNCFHFGPAYEKKVLKEHELVIHGCVFDSYTFGGEMGFVDDGRVQGFDPVAWGSDSKAPPPRLDRFVIDLKTFQMKKKERVPVIPVDMPTFDGDAKVLRYSYFLGASRPEGWFPFRQVVKLDLETFKSIVWDAGDGQVVSEPMFIPRNNPTGSLEEVPEDDGFVISIVHNSERKTAKLVVWDSLAFREGPIAECPLGDLIPWCVHGSFYPDYNP</sequence>
<organism evidence="6">
    <name type="scientific">Pseudo-nitzschia australis</name>
    <dbReference type="NCBI Taxonomy" id="44445"/>
    <lineage>
        <taxon>Eukaryota</taxon>
        <taxon>Sar</taxon>
        <taxon>Stramenopiles</taxon>
        <taxon>Ochrophyta</taxon>
        <taxon>Bacillariophyta</taxon>
        <taxon>Bacillariophyceae</taxon>
        <taxon>Bacillariophycidae</taxon>
        <taxon>Bacillariales</taxon>
        <taxon>Bacillariaceae</taxon>
        <taxon>Pseudo-nitzschia</taxon>
    </lineage>
</organism>
<keyword evidence="3" id="KW-0560">Oxidoreductase</keyword>
<dbReference type="GO" id="GO:0046872">
    <property type="term" value="F:metal ion binding"/>
    <property type="evidence" value="ECO:0007669"/>
    <property type="project" value="UniProtKB-KW"/>
</dbReference>
<dbReference type="PANTHER" id="PTHR10543:SF89">
    <property type="entry name" value="CAROTENOID 9,10(9',10')-CLEAVAGE DIOXYGENASE 1"/>
    <property type="match status" value="1"/>
</dbReference>
<dbReference type="EMBL" id="HBIX01034594">
    <property type="protein sequence ID" value="CAE0729804.1"/>
    <property type="molecule type" value="Transcribed_RNA"/>
</dbReference>